<dbReference type="Pfam" id="PF13229">
    <property type="entry name" value="Beta_helix"/>
    <property type="match status" value="1"/>
</dbReference>
<feature type="domain" description="Right handed beta helix" evidence="4">
    <location>
        <begin position="37"/>
        <end position="108"/>
    </location>
</feature>
<organism evidence="5 6">
    <name type="scientific">Pleurodeles waltl</name>
    <name type="common">Iberian ribbed newt</name>
    <dbReference type="NCBI Taxonomy" id="8319"/>
    <lineage>
        <taxon>Eukaryota</taxon>
        <taxon>Metazoa</taxon>
        <taxon>Chordata</taxon>
        <taxon>Craniata</taxon>
        <taxon>Vertebrata</taxon>
        <taxon>Euteleostomi</taxon>
        <taxon>Amphibia</taxon>
        <taxon>Batrachia</taxon>
        <taxon>Caudata</taxon>
        <taxon>Salamandroidea</taxon>
        <taxon>Salamandridae</taxon>
        <taxon>Pleurodelinae</taxon>
        <taxon>Pleurodeles</taxon>
    </lineage>
</organism>
<reference evidence="5" key="1">
    <citation type="journal article" date="2022" name="bioRxiv">
        <title>Sequencing and chromosome-scale assembly of the giantPleurodeles waltlgenome.</title>
        <authorList>
            <person name="Brown T."/>
            <person name="Elewa A."/>
            <person name="Iarovenko S."/>
            <person name="Subramanian E."/>
            <person name="Araus A.J."/>
            <person name="Petzold A."/>
            <person name="Susuki M."/>
            <person name="Suzuki K.-i.T."/>
            <person name="Hayashi T."/>
            <person name="Toyoda A."/>
            <person name="Oliveira C."/>
            <person name="Osipova E."/>
            <person name="Leigh N.D."/>
            <person name="Simon A."/>
            <person name="Yun M.H."/>
        </authorList>
    </citation>
    <scope>NUCLEOTIDE SEQUENCE</scope>
    <source>
        <strain evidence="5">20211129_DDA</strain>
        <tissue evidence="5">Liver</tissue>
    </source>
</reference>
<keyword evidence="2" id="KW-0963">Cytoplasm</keyword>
<evidence type="ECO:0000256" key="2">
    <source>
        <dbReference type="ARBA" id="ARBA00022490"/>
    </source>
</evidence>
<feature type="non-terminal residue" evidence="5">
    <location>
        <position position="1"/>
    </location>
</feature>
<comment type="caution">
    <text evidence="5">The sequence shown here is derived from an EMBL/GenBank/DDBJ whole genome shotgun (WGS) entry which is preliminary data.</text>
</comment>
<evidence type="ECO:0000256" key="3">
    <source>
        <dbReference type="ARBA" id="ARBA00023212"/>
    </source>
</evidence>
<feature type="non-terminal residue" evidence="5">
    <location>
        <position position="123"/>
    </location>
</feature>
<accession>A0AAV7T6Q6</accession>
<dbReference type="Proteomes" id="UP001066276">
    <property type="component" value="Chromosome 4_1"/>
</dbReference>
<evidence type="ECO:0000256" key="1">
    <source>
        <dbReference type="ARBA" id="ARBA00004186"/>
    </source>
</evidence>
<dbReference type="PANTHER" id="PTHR14695">
    <property type="entry name" value="SHC SH2-DOMAIN BINDING PROTEIN 1-RELATED"/>
    <property type="match status" value="1"/>
</dbReference>
<dbReference type="EMBL" id="JANPWB010000007">
    <property type="protein sequence ID" value="KAJ1172070.1"/>
    <property type="molecule type" value="Genomic_DNA"/>
</dbReference>
<dbReference type="InterPro" id="IPR011050">
    <property type="entry name" value="Pectin_lyase_fold/virulence"/>
</dbReference>
<name>A0AAV7T6Q6_PLEWA</name>
<proteinExistence type="predicted"/>
<dbReference type="SUPFAM" id="SSF51126">
    <property type="entry name" value="Pectin lyase-like"/>
    <property type="match status" value="1"/>
</dbReference>
<comment type="subcellular location">
    <subcellularLocation>
        <location evidence="1">Cytoplasm</location>
        <location evidence="1">Cytoskeleton</location>
        <location evidence="1">Spindle</location>
    </subcellularLocation>
</comment>
<dbReference type="GO" id="GO:0072687">
    <property type="term" value="C:meiotic spindle"/>
    <property type="evidence" value="ECO:0007669"/>
    <property type="project" value="TreeGrafter"/>
</dbReference>
<dbReference type="Gene3D" id="2.160.20.10">
    <property type="entry name" value="Single-stranded right-handed beta-helix, Pectin lyase-like"/>
    <property type="match status" value="1"/>
</dbReference>
<protein>
    <recommendedName>
        <fullName evidence="4">Right handed beta helix domain-containing protein</fullName>
    </recommendedName>
</protein>
<keyword evidence="3" id="KW-0206">Cytoskeleton</keyword>
<dbReference type="PANTHER" id="PTHR14695:SF7">
    <property type="entry name" value="TESTICULAR SPINDLE-ASSOCIATED PROTEIN SHCBP1L"/>
    <property type="match status" value="1"/>
</dbReference>
<evidence type="ECO:0000313" key="6">
    <source>
        <dbReference type="Proteomes" id="UP001066276"/>
    </source>
</evidence>
<dbReference type="InterPro" id="IPR045140">
    <property type="entry name" value="SHCBP1-like"/>
</dbReference>
<dbReference type="InterPro" id="IPR012334">
    <property type="entry name" value="Pectin_lyas_fold"/>
</dbReference>
<dbReference type="GO" id="GO:0007112">
    <property type="term" value="P:male meiosis cytokinesis"/>
    <property type="evidence" value="ECO:0007669"/>
    <property type="project" value="TreeGrafter"/>
</dbReference>
<dbReference type="GO" id="GO:0007283">
    <property type="term" value="P:spermatogenesis"/>
    <property type="evidence" value="ECO:0007669"/>
    <property type="project" value="TreeGrafter"/>
</dbReference>
<keyword evidence="6" id="KW-1185">Reference proteome</keyword>
<dbReference type="InterPro" id="IPR039448">
    <property type="entry name" value="Beta_helix"/>
</dbReference>
<evidence type="ECO:0000259" key="4">
    <source>
        <dbReference type="Pfam" id="PF13229"/>
    </source>
</evidence>
<dbReference type="AlphaFoldDB" id="A0AAV7T6Q6"/>
<gene>
    <name evidence="5" type="ORF">NDU88_003922</name>
</gene>
<sequence>VGKRDDIVIVSDPVYDSFVASKAQNVNLMHLTFVQRGTSDGIVVVESGHMILEDCVLKCEGTGICVLTGAALTMKNCEITGAQGAGVELYPGSTAILEGNEIHHCNNFKMGDILKRTLGGINV</sequence>
<evidence type="ECO:0000313" key="5">
    <source>
        <dbReference type="EMBL" id="KAJ1172070.1"/>
    </source>
</evidence>